<reference evidence="2" key="1">
    <citation type="journal article" date="2019" name="Int. J. Syst. Evol. Microbiol.">
        <title>The Global Catalogue of Microorganisms (GCM) 10K type strain sequencing project: providing services to taxonomists for standard genome sequencing and annotation.</title>
        <authorList>
            <consortium name="The Broad Institute Genomics Platform"/>
            <consortium name="The Broad Institute Genome Sequencing Center for Infectious Disease"/>
            <person name="Wu L."/>
            <person name="Ma J."/>
        </authorList>
    </citation>
    <scope>NUCLEOTIDE SEQUENCE [LARGE SCALE GENOMIC DNA]</scope>
    <source>
        <strain evidence="2">CCM 9147</strain>
    </source>
</reference>
<evidence type="ECO:0000313" key="2">
    <source>
        <dbReference type="Proteomes" id="UP001597340"/>
    </source>
</evidence>
<accession>A0ABW4DHL5</accession>
<sequence length="78" mass="9058">MADNNDRVTASTHWVWTAKAEKVNATRSIEGEPIWPHYQQQAPRKWLDDGLIQDSSEFAGSGQMDLFELMEIVQIRRR</sequence>
<dbReference type="RefSeq" id="WP_229526461.1">
    <property type="nucleotide sequence ID" value="NZ_JAFFQR010000112.1"/>
</dbReference>
<dbReference type="Proteomes" id="UP001597340">
    <property type="component" value="Unassembled WGS sequence"/>
</dbReference>
<protein>
    <submittedName>
        <fullName evidence="1">Uncharacterized protein</fullName>
    </submittedName>
</protein>
<dbReference type="EMBL" id="JBHTNZ010000029">
    <property type="protein sequence ID" value="MFD1463233.1"/>
    <property type="molecule type" value="Genomic_DNA"/>
</dbReference>
<comment type="caution">
    <text evidence="1">The sequence shown here is derived from an EMBL/GenBank/DDBJ whole genome shotgun (WGS) entry which is preliminary data.</text>
</comment>
<organism evidence="1 2">
    <name type="scientific">Paenibacillus farraposensis</name>
    <dbReference type="NCBI Taxonomy" id="2807095"/>
    <lineage>
        <taxon>Bacteria</taxon>
        <taxon>Bacillati</taxon>
        <taxon>Bacillota</taxon>
        <taxon>Bacilli</taxon>
        <taxon>Bacillales</taxon>
        <taxon>Paenibacillaceae</taxon>
        <taxon>Paenibacillus</taxon>
    </lineage>
</organism>
<evidence type="ECO:0000313" key="1">
    <source>
        <dbReference type="EMBL" id="MFD1463233.1"/>
    </source>
</evidence>
<gene>
    <name evidence="1" type="ORF">ACFQ5D_17955</name>
</gene>
<name>A0ABW4DHL5_9BACL</name>
<proteinExistence type="predicted"/>
<keyword evidence="2" id="KW-1185">Reference proteome</keyword>